<protein>
    <submittedName>
        <fullName evidence="1">Uncharacterized protein</fullName>
    </submittedName>
</protein>
<name>A0AAI9U132_9PEZI</name>
<accession>A0AAI9U132</accession>
<comment type="caution">
    <text evidence="1">The sequence shown here is derived from an EMBL/GenBank/DDBJ whole genome shotgun (WGS) entry which is preliminary data.</text>
</comment>
<evidence type="ECO:0000313" key="1">
    <source>
        <dbReference type="EMBL" id="KAK1448361.1"/>
    </source>
</evidence>
<proteinExistence type="predicted"/>
<gene>
    <name evidence="1" type="ORF">CCUS01_11769</name>
</gene>
<dbReference type="Proteomes" id="UP001239213">
    <property type="component" value="Unassembled WGS sequence"/>
</dbReference>
<keyword evidence="2" id="KW-1185">Reference proteome</keyword>
<dbReference type="EMBL" id="MPDP01000309">
    <property type="protein sequence ID" value="KAK1448361.1"/>
    <property type="molecule type" value="Genomic_DNA"/>
</dbReference>
<sequence length="157" mass="17895">MLLCCSPALRLRPSSTCTTRTPPHRLTDSLTHSLTSAVPHPSRHSHSFTKHPHLLLPFRPHPLSYNERFSRHPSFITHHHHRLITHSLTLPHSTPPLDLTQTHTHTHIRDSQLPFPLTLPRKRGQLSQPGIPMSANGNITWNLQKLLLTDHTSIILE</sequence>
<dbReference type="AlphaFoldDB" id="A0AAI9U132"/>
<reference evidence="1" key="1">
    <citation type="submission" date="2016-11" db="EMBL/GenBank/DDBJ databases">
        <title>The genome sequence of Colletotrichum cuscutae.</title>
        <authorList>
            <person name="Baroncelli R."/>
        </authorList>
    </citation>
    <scope>NUCLEOTIDE SEQUENCE</scope>
    <source>
        <strain evidence="1">IMI 304802</strain>
    </source>
</reference>
<organism evidence="1 2">
    <name type="scientific">Colletotrichum cuscutae</name>
    <dbReference type="NCBI Taxonomy" id="1209917"/>
    <lineage>
        <taxon>Eukaryota</taxon>
        <taxon>Fungi</taxon>
        <taxon>Dikarya</taxon>
        <taxon>Ascomycota</taxon>
        <taxon>Pezizomycotina</taxon>
        <taxon>Sordariomycetes</taxon>
        <taxon>Hypocreomycetidae</taxon>
        <taxon>Glomerellales</taxon>
        <taxon>Glomerellaceae</taxon>
        <taxon>Colletotrichum</taxon>
        <taxon>Colletotrichum acutatum species complex</taxon>
    </lineage>
</organism>
<evidence type="ECO:0000313" key="2">
    <source>
        <dbReference type="Proteomes" id="UP001239213"/>
    </source>
</evidence>